<proteinExistence type="predicted"/>
<accession>A0AAW1HYE1</accession>
<dbReference type="AlphaFoldDB" id="A0AAW1HYE1"/>
<reference evidence="1" key="1">
    <citation type="submission" date="2024-03" db="EMBL/GenBank/DDBJ databases">
        <title>WGS assembly of Saponaria officinalis var. Norfolk2.</title>
        <authorList>
            <person name="Jenkins J."/>
            <person name="Shu S."/>
            <person name="Grimwood J."/>
            <person name="Barry K."/>
            <person name="Goodstein D."/>
            <person name="Schmutz J."/>
            <person name="Leebens-Mack J."/>
            <person name="Osbourn A."/>
        </authorList>
    </citation>
    <scope>NUCLEOTIDE SEQUENCE [LARGE SCALE GENOMIC DNA]</scope>
    <source>
        <strain evidence="1">JIC</strain>
    </source>
</reference>
<evidence type="ECO:0000313" key="2">
    <source>
        <dbReference type="Proteomes" id="UP001443914"/>
    </source>
</evidence>
<gene>
    <name evidence="1" type="ORF">RND81_10G046500</name>
</gene>
<protein>
    <recommendedName>
        <fullName evidence="3">Replication protein A OB domain-containing protein</fullName>
    </recommendedName>
</protein>
<dbReference type="SUPFAM" id="SSF50249">
    <property type="entry name" value="Nucleic acid-binding proteins"/>
    <property type="match status" value="2"/>
</dbReference>
<keyword evidence="2" id="KW-1185">Reference proteome</keyword>
<comment type="caution">
    <text evidence="1">The sequence shown here is derived from an EMBL/GenBank/DDBJ whole genome shotgun (WGS) entry which is preliminary data.</text>
</comment>
<dbReference type="Gene3D" id="2.40.50.140">
    <property type="entry name" value="Nucleic acid-binding proteins"/>
    <property type="match status" value="2"/>
</dbReference>
<evidence type="ECO:0000313" key="1">
    <source>
        <dbReference type="EMBL" id="KAK9682042.1"/>
    </source>
</evidence>
<organism evidence="1 2">
    <name type="scientific">Saponaria officinalis</name>
    <name type="common">Common soapwort</name>
    <name type="synonym">Lychnis saponaria</name>
    <dbReference type="NCBI Taxonomy" id="3572"/>
    <lineage>
        <taxon>Eukaryota</taxon>
        <taxon>Viridiplantae</taxon>
        <taxon>Streptophyta</taxon>
        <taxon>Embryophyta</taxon>
        <taxon>Tracheophyta</taxon>
        <taxon>Spermatophyta</taxon>
        <taxon>Magnoliopsida</taxon>
        <taxon>eudicotyledons</taxon>
        <taxon>Gunneridae</taxon>
        <taxon>Pentapetalae</taxon>
        <taxon>Caryophyllales</taxon>
        <taxon>Caryophyllaceae</taxon>
        <taxon>Caryophylleae</taxon>
        <taxon>Saponaria</taxon>
    </lineage>
</organism>
<evidence type="ECO:0008006" key="3">
    <source>
        <dbReference type="Google" id="ProtNLM"/>
    </source>
</evidence>
<dbReference type="Proteomes" id="UP001443914">
    <property type="component" value="Unassembled WGS sequence"/>
</dbReference>
<name>A0AAW1HYE1_SAPOF</name>
<dbReference type="InterPro" id="IPR012340">
    <property type="entry name" value="NA-bd_OB-fold"/>
</dbReference>
<sequence length="245" mass="27750">MAIPKISLSDVTDKSSGFTVTAKLDSLLPAKKSYDGSLTMQRLLFRDIQGTEMNATLFDQDIDLFAEIFHMGKVYEMTNPKIKHVPEEIIRGGHKYQMVIRSTTKVVEISADFNNEETNIVPVNSMLQHVAKTGRFAITAIVIAVRDLKKISAQKRPVEYDARDLIVVDKNLQPATLTVWHDQLLQQAAHIEELLASIPVIHVTRIRASTFAGGYWSTSTYSVIRINSDDPDVQELYHWYSLLRF</sequence>
<dbReference type="EMBL" id="JBDFQZ010000010">
    <property type="protein sequence ID" value="KAK9682042.1"/>
    <property type="molecule type" value="Genomic_DNA"/>
</dbReference>